<organism evidence="2 3">
    <name type="scientific">Nonomuraea guangzhouensis</name>
    <dbReference type="NCBI Taxonomy" id="1291555"/>
    <lineage>
        <taxon>Bacteria</taxon>
        <taxon>Bacillati</taxon>
        <taxon>Actinomycetota</taxon>
        <taxon>Actinomycetes</taxon>
        <taxon>Streptosporangiales</taxon>
        <taxon>Streptosporangiaceae</taxon>
        <taxon>Nonomuraea</taxon>
    </lineage>
</organism>
<dbReference type="Proteomes" id="UP001597097">
    <property type="component" value="Unassembled WGS sequence"/>
</dbReference>
<evidence type="ECO:0000313" key="2">
    <source>
        <dbReference type="EMBL" id="MFD1542279.1"/>
    </source>
</evidence>
<name>A0ABW4GI53_9ACTN</name>
<sequence>MDSSDPRLDELDRLVQASERTMRELEEATRELRQLTGSGESRGGTVSARVDADSKLVEVRITHRAMRLEPEELGHDVVEAVRAAQEDHERQARELLGLQPVGEDLLGTFKRDLDELQDAYARETGERLEGMRRTQRSWED</sequence>
<evidence type="ECO:0000313" key="3">
    <source>
        <dbReference type="Proteomes" id="UP001597097"/>
    </source>
</evidence>
<evidence type="ECO:0000256" key="1">
    <source>
        <dbReference type="SAM" id="MobiDB-lite"/>
    </source>
</evidence>
<accession>A0ABW4GI53</accession>
<reference evidence="3" key="1">
    <citation type="journal article" date="2019" name="Int. J. Syst. Evol. Microbiol.">
        <title>The Global Catalogue of Microorganisms (GCM) 10K type strain sequencing project: providing services to taxonomists for standard genome sequencing and annotation.</title>
        <authorList>
            <consortium name="The Broad Institute Genomics Platform"/>
            <consortium name="The Broad Institute Genome Sequencing Center for Infectious Disease"/>
            <person name="Wu L."/>
            <person name="Ma J."/>
        </authorList>
    </citation>
    <scope>NUCLEOTIDE SEQUENCE [LARGE SCALE GENOMIC DNA]</scope>
    <source>
        <strain evidence="3">CGMCC 1.15399</strain>
    </source>
</reference>
<dbReference type="InterPro" id="IPR004401">
    <property type="entry name" value="YbaB/EbfC"/>
</dbReference>
<keyword evidence="3" id="KW-1185">Reference proteome</keyword>
<gene>
    <name evidence="2" type="ORF">ACFSJ0_34870</name>
</gene>
<dbReference type="EMBL" id="JBHUCM010000031">
    <property type="protein sequence ID" value="MFD1542279.1"/>
    <property type="molecule type" value="Genomic_DNA"/>
</dbReference>
<comment type="caution">
    <text evidence="2">The sequence shown here is derived from an EMBL/GenBank/DDBJ whole genome shotgun (WGS) entry which is preliminary data.</text>
</comment>
<dbReference type="RefSeq" id="WP_219531263.1">
    <property type="nucleotide sequence ID" value="NZ_JAHKRM010000011.1"/>
</dbReference>
<protein>
    <submittedName>
        <fullName evidence="2">YbaB/EbfC family nucleoid-associated protein</fullName>
    </submittedName>
</protein>
<dbReference type="Pfam" id="PF02575">
    <property type="entry name" value="YbaB_DNA_bd"/>
    <property type="match status" value="1"/>
</dbReference>
<feature type="region of interest" description="Disordered" evidence="1">
    <location>
        <begin position="25"/>
        <end position="49"/>
    </location>
</feature>
<proteinExistence type="predicted"/>